<keyword evidence="2" id="KW-0238">DNA-binding</keyword>
<dbReference type="Gene3D" id="1.10.10.10">
    <property type="entry name" value="Winged helix-like DNA-binding domain superfamily/Winged helix DNA-binding domain"/>
    <property type="match status" value="1"/>
</dbReference>
<dbReference type="PROSITE" id="PS50110">
    <property type="entry name" value="RESPONSE_REGULATORY"/>
    <property type="match status" value="1"/>
</dbReference>
<evidence type="ECO:0000259" key="5">
    <source>
        <dbReference type="PROSITE" id="PS50043"/>
    </source>
</evidence>
<feature type="modified residue" description="4-aspartylphosphate" evidence="4">
    <location>
        <position position="59"/>
    </location>
</feature>
<gene>
    <name evidence="7" type="ORF">ACFSNB_07355</name>
</gene>
<evidence type="ECO:0000256" key="4">
    <source>
        <dbReference type="PROSITE-ProRule" id="PRU00169"/>
    </source>
</evidence>
<accession>A0ABW5CBL9</accession>
<dbReference type="EMBL" id="JBHUIY010000011">
    <property type="protein sequence ID" value="MFD2233616.1"/>
    <property type="molecule type" value="Genomic_DNA"/>
</dbReference>
<dbReference type="PANTHER" id="PTHR44688">
    <property type="entry name" value="DNA-BINDING TRANSCRIPTIONAL ACTIVATOR DEVR_DOSR"/>
    <property type="match status" value="1"/>
</dbReference>
<dbReference type="PANTHER" id="PTHR44688:SF16">
    <property type="entry name" value="DNA-BINDING TRANSCRIPTIONAL ACTIVATOR DEVR_DOSR"/>
    <property type="match status" value="1"/>
</dbReference>
<evidence type="ECO:0000256" key="2">
    <source>
        <dbReference type="ARBA" id="ARBA00023125"/>
    </source>
</evidence>
<dbReference type="PRINTS" id="PR00038">
    <property type="entry name" value="HTHLUXR"/>
</dbReference>
<organism evidence="7 8">
    <name type="scientific">Phaeospirillum tilakii</name>
    <dbReference type="NCBI Taxonomy" id="741673"/>
    <lineage>
        <taxon>Bacteria</taxon>
        <taxon>Pseudomonadati</taxon>
        <taxon>Pseudomonadota</taxon>
        <taxon>Alphaproteobacteria</taxon>
        <taxon>Rhodospirillales</taxon>
        <taxon>Rhodospirillaceae</taxon>
        <taxon>Phaeospirillum</taxon>
    </lineage>
</organism>
<keyword evidence="3" id="KW-0804">Transcription</keyword>
<dbReference type="CDD" id="cd06170">
    <property type="entry name" value="LuxR_C_like"/>
    <property type="match status" value="1"/>
</dbReference>
<comment type="caution">
    <text evidence="7">The sequence shown here is derived from an EMBL/GenBank/DDBJ whole genome shotgun (WGS) entry which is preliminary data.</text>
</comment>
<dbReference type="SUPFAM" id="SSF46894">
    <property type="entry name" value="C-terminal effector domain of the bipartite response regulators"/>
    <property type="match status" value="1"/>
</dbReference>
<dbReference type="Pfam" id="PF00072">
    <property type="entry name" value="Response_reg"/>
    <property type="match status" value="1"/>
</dbReference>
<feature type="domain" description="Response regulatory" evidence="6">
    <location>
        <begin position="5"/>
        <end position="124"/>
    </location>
</feature>
<dbReference type="SMART" id="SM00421">
    <property type="entry name" value="HTH_LUXR"/>
    <property type="match status" value="1"/>
</dbReference>
<keyword evidence="8" id="KW-1185">Reference proteome</keyword>
<dbReference type="InterPro" id="IPR000792">
    <property type="entry name" value="Tscrpt_reg_LuxR_C"/>
</dbReference>
<feature type="domain" description="HTH luxR-type" evidence="5">
    <location>
        <begin position="140"/>
        <end position="205"/>
    </location>
</feature>
<evidence type="ECO:0000313" key="7">
    <source>
        <dbReference type="EMBL" id="MFD2233616.1"/>
    </source>
</evidence>
<dbReference type="PROSITE" id="PS00622">
    <property type="entry name" value="HTH_LUXR_1"/>
    <property type="match status" value="1"/>
</dbReference>
<dbReference type="Gene3D" id="3.40.50.2300">
    <property type="match status" value="1"/>
</dbReference>
<keyword evidence="4" id="KW-0597">Phosphoprotein</keyword>
<evidence type="ECO:0000259" key="6">
    <source>
        <dbReference type="PROSITE" id="PS50110"/>
    </source>
</evidence>
<dbReference type="RefSeq" id="WP_377315436.1">
    <property type="nucleotide sequence ID" value="NZ_JBHUIY010000011.1"/>
</dbReference>
<evidence type="ECO:0000256" key="3">
    <source>
        <dbReference type="ARBA" id="ARBA00023163"/>
    </source>
</evidence>
<dbReference type="Proteomes" id="UP001597296">
    <property type="component" value="Unassembled WGS sequence"/>
</dbReference>
<dbReference type="InterPro" id="IPR011006">
    <property type="entry name" value="CheY-like_superfamily"/>
</dbReference>
<dbReference type="SMART" id="SM00448">
    <property type="entry name" value="REC"/>
    <property type="match status" value="1"/>
</dbReference>
<name>A0ABW5CBL9_9PROT</name>
<dbReference type="InterPro" id="IPR001789">
    <property type="entry name" value="Sig_transdc_resp-reg_receiver"/>
</dbReference>
<dbReference type="PROSITE" id="PS50043">
    <property type="entry name" value="HTH_LUXR_2"/>
    <property type="match status" value="1"/>
</dbReference>
<proteinExistence type="predicted"/>
<reference evidence="8" key="1">
    <citation type="journal article" date="2019" name="Int. J. Syst. Evol. Microbiol.">
        <title>The Global Catalogue of Microorganisms (GCM) 10K type strain sequencing project: providing services to taxonomists for standard genome sequencing and annotation.</title>
        <authorList>
            <consortium name="The Broad Institute Genomics Platform"/>
            <consortium name="The Broad Institute Genome Sequencing Center for Infectious Disease"/>
            <person name="Wu L."/>
            <person name="Ma J."/>
        </authorList>
    </citation>
    <scope>NUCLEOTIDE SEQUENCE [LARGE SCALE GENOMIC DNA]</scope>
    <source>
        <strain evidence="8">KCTC 15012</strain>
    </source>
</reference>
<evidence type="ECO:0000313" key="8">
    <source>
        <dbReference type="Proteomes" id="UP001597296"/>
    </source>
</evidence>
<sequence>MIQALVHVVDDDPAVRDSLTMLLEAADLPAQAHPDAESFLATLGEGDGAGPLPGCVVADVRMPGLSGLDLLARMQRDGLDLPLIVITGHADVAMAVQALKAGAADFIEKPFDDETFLVSVRDALDRGERSFRRRQRRDQIEARARTLTPREAEVMERVVRGLPNKAVAAELAISVRTVEIHRARVMEKMGADSLSALVRMALELDPAASE</sequence>
<dbReference type="InterPro" id="IPR016032">
    <property type="entry name" value="Sig_transdc_resp-reg_C-effctor"/>
</dbReference>
<protein>
    <submittedName>
        <fullName evidence="7">Response regulator transcription factor</fullName>
    </submittedName>
</protein>
<dbReference type="SUPFAM" id="SSF52172">
    <property type="entry name" value="CheY-like"/>
    <property type="match status" value="1"/>
</dbReference>
<dbReference type="InterPro" id="IPR036388">
    <property type="entry name" value="WH-like_DNA-bd_sf"/>
</dbReference>
<dbReference type="Pfam" id="PF00196">
    <property type="entry name" value="GerE"/>
    <property type="match status" value="1"/>
</dbReference>
<keyword evidence="1" id="KW-0805">Transcription regulation</keyword>
<evidence type="ECO:0000256" key="1">
    <source>
        <dbReference type="ARBA" id="ARBA00023015"/>
    </source>
</evidence>